<dbReference type="EMBL" id="BAAANF010000003">
    <property type="protein sequence ID" value="GAA1671160.1"/>
    <property type="molecule type" value="Genomic_DNA"/>
</dbReference>
<reference evidence="1 2" key="1">
    <citation type="journal article" date="2019" name="Int. J. Syst. Evol. Microbiol.">
        <title>The Global Catalogue of Microorganisms (GCM) 10K type strain sequencing project: providing services to taxonomists for standard genome sequencing and annotation.</title>
        <authorList>
            <consortium name="The Broad Institute Genomics Platform"/>
            <consortium name="The Broad Institute Genome Sequencing Center for Infectious Disease"/>
            <person name="Wu L."/>
            <person name="Ma J."/>
        </authorList>
    </citation>
    <scope>NUCLEOTIDE SEQUENCE [LARGE SCALE GENOMIC DNA]</scope>
    <source>
        <strain evidence="1 2">JCM 14307</strain>
    </source>
</reference>
<proteinExistence type="predicted"/>
<sequence length="209" mass="22736">MDERVRRAGEEYERAIFQGDLTGLAGADRELDAVEAELALARGKMLHARFLDTRDEDPRELELFQRALELSEGDDRARAEASFWIGCFHQVVRHDDEPALVALESSAELARRSGDQLILSYALRHLGIAAHRAGRTEEAGRLLGESTELRRALGFTEGVAANLVGLVHLAIDEGRSADAEALLAEATALAEKAGATAVLNQLAEARGRL</sequence>
<evidence type="ECO:0008006" key="3">
    <source>
        <dbReference type="Google" id="ProtNLM"/>
    </source>
</evidence>
<comment type="caution">
    <text evidence="1">The sequence shown here is derived from an EMBL/GenBank/DDBJ whole genome shotgun (WGS) entry which is preliminary data.</text>
</comment>
<dbReference type="Gene3D" id="1.25.40.10">
    <property type="entry name" value="Tetratricopeptide repeat domain"/>
    <property type="match status" value="1"/>
</dbReference>
<dbReference type="RefSeq" id="WP_344146295.1">
    <property type="nucleotide sequence ID" value="NZ_BAAANF010000003.1"/>
</dbReference>
<accession>A0ABN2GH13</accession>
<protein>
    <recommendedName>
        <fullName evidence="3">Tetratricopeptide repeat protein</fullName>
    </recommendedName>
</protein>
<dbReference type="InterPro" id="IPR011990">
    <property type="entry name" value="TPR-like_helical_dom_sf"/>
</dbReference>
<organism evidence="1 2">
    <name type="scientific">Kribbella yunnanensis</name>
    <dbReference type="NCBI Taxonomy" id="190194"/>
    <lineage>
        <taxon>Bacteria</taxon>
        <taxon>Bacillati</taxon>
        <taxon>Actinomycetota</taxon>
        <taxon>Actinomycetes</taxon>
        <taxon>Propionibacteriales</taxon>
        <taxon>Kribbellaceae</taxon>
        <taxon>Kribbella</taxon>
    </lineage>
</organism>
<keyword evidence="2" id="KW-1185">Reference proteome</keyword>
<evidence type="ECO:0000313" key="2">
    <source>
        <dbReference type="Proteomes" id="UP001500280"/>
    </source>
</evidence>
<gene>
    <name evidence="1" type="ORF">GCM10009745_12280</name>
</gene>
<name>A0ABN2GH13_9ACTN</name>
<dbReference type="SUPFAM" id="SSF48452">
    <property type="entry name" value="TPR-like"/>
    <property type="match status" value="1"/>
</dbReference>
<dbReference type="Proteomes" id="UP001500280">
    <property type="component" value="Unassembled WGS sequence"/>
</dbReference>
<evidence type="ECO:0000313" key="1">
    <source>
        <dbReference type="EMBL" id="GAA1671160.1"/>
    </source>
</evidence>